<evidence type="ECO:0000313" key="3">
    <source>
        <dbReference type="Proteomes" id="UP000229756"/>
    </source>
</evidence>
<gene>
    <name evidence="2" type="ORF">CO058_02335</name>
</gene>
<dbReference type="AlphaFoldDB" id="A0A2M8ELR5"/>
<feature type="transmembrane region" description="Helical" evidence="1">
    <location>
        <begin position="362"/>
        <end position="379"/>
    </location>
</feature>
<feature type="transmembrane region" description="Helical" evidence="1">
    <location>
        <begin position="106"/>
        <end position="129"/>
    </location>
</feature>
<dbReference type="EMBL" id="PFSJ01000018">
    <property type="protein sequence ID" value="PJC23686.1"/>
    <property type="molecule type" value="Genomic_DNA"/>
</dbReference>
<feature type="transmembrane region" description="Helical" evidence="1">
    <location>
        <begin position="197"/>
        <end position="215"/>
    </location>
</feature>
<accession>A0A2M8ELR5</accession>
<feature type="transmembrane region" description="Helical" evidence="1">
    <location>
        <begin position="165"/>
        <end position="190"/>
    </location>
</feature>
<feature type="transmembrane region" description="Helical" evidence="1">
    <location>
        <begin position="53"/>
        <end position="72"/>
    </location>
</feature>
<proteinExistence type="predicted"/>
<feature type="transmembrane region" description="Helical" evidence="1">
    <location>
        <begin position="79"/>
        <end position="100"/>
    </location>
</feature>
<protein>
    <recommendedName>
        <fullName evidence="4">Glycosyltransferase RgtA/B/C/D-like domain-containing protein</fullName>
    </recommendedName>
</protein>
<feature type="transmembrane region" description="Helical" evidence="1">
    <location>
        <begin position="238"/>
        <end position="260"/>
    </location>
</feature>
<feature type="transmembrane region" description="Helical" evidence="1">
    <location>
        <begin position="408"/>
        <end position="427"/>
    </location>
</feature>
<dbReference type="Proteomes" id="UP000229756">
    <property type="component" value="Unassembled WGS sequence"/>
</dbReference>
<name>A0A2M8ELR5_UNCKA</name>
<feature type="transmembrane region" description="Helical" evidence="1">
    <location>
        <begin position="331"/>
        <end position="350"/>
    </location>
</feature>
<evidence type="ECO:0008006" key="4">
    <source>
        <dbReference type="Google" id="ProtNLM"/>
    </source>
</evidence>
<sequence>MIKFKFRNDYIIWVVGLLLLLLMTPLVSRINFMQNDDWVYYKTVENFLKYDFKLAPMIGSTFFTQGFFGYIFSKIFGLMNLPFLTLAVSVGNFVIISFILNKQVKISILKSILLGLLLFLSPLHFYSTFGFMTENFVLFFLLVGIYFTNEFFHTERKLPFVLSNLFFILGFFTKQYLVVAFISIAIVLLVRKFYKYLFIEILITLVLILYYYIFFPKTGIIENQSVQLSNLFNLGKSYPLIFISFIYFSAMLLPLVYLFILNSLRGRSYSKITLYLICAVCLAFVSKNLFLSTDYYLKDFPYTGNTFDRKGFFPGDLDGNKYSWRGIFDVMRFWDLLSVFGFSTFAILAFSKFKFKLIENMNFISVFFVLYLGLFLVSWNTYDRYFLPLIATGVLALSKYMDFNKFKFVNISLILFLLFLGFIDFQFSKDYVGWQNYVWNKSNEISKNQKIAKDRISSSRAWNKYYNVTSDYDYKFSFDSLGLLENPNEYNLIEAYKNYYKFSIFINPYVYLYSK</sequence>
<organism evidence="2 3">
    <name type="scientific">candidate division WWE3 bacterium CG_4_9_14_0_2_um_filter_35_11</name>
    <dbReference type="NCBI Taxonomy" id="1975077"/>
    <lineage>
        <taxon>Bacteria</taxon>
        <taxon>Katanobacteria</taxon>
    </lineage>
</organism>
<keyword evidence="1" id="KW-0812">Transmembrane</keyword>
<keyword evidence="1" id="KW-1133">Transmembrane helix</keyword>
<evidence type="ECO:0000313" key="2">
    <source>
        <dbReference type="EMBL" id="PJC23686.1"/>
    </source>
</evidence>
<comment type="caution">
    <text evidence="2">The sequence shown here is derived from an EMBL/GenBank/DDBJ whole genome shotgun (WGS) entry which is preliminary data.</text>
</comment>
<reference evidence="3" key="1">
    <citation type="submission" date="2017-09" db="EMBL/GenBank/DDBJ databases">
        <title>Depth-based differentiation of microbial function through sediment-hosted aquifers and enrichment of novel symbionts in the deep terrestrial subsurface.</title>
        <authorList>
            <person name="Probst A.J."/>
            <person name="Ladd B."/>
            <person name="Jarett J.K."/>
            <person name="Geller-Mcgrath D.E."/>
            <person name="Sieber C.M.K."/>
            <person name="Emerson J.B."/>
            <person name="Anantharaman K."/>
            <person name="Thomas B.C."/>
            <person name="Malmstrom R."/>
            <person name="Stieglmeier M."/>
            <person name="Klingl A."/>
            <person name="Woyke T."/>
            <person name="Ryan C.M."/>
            <person name="Banfield J.F."/>
        </authorList>
    </citation>
    <scope>NUCLEOTIDE SEQUENCE [LARGE SCALE GENOMIC DNA]</scope>
</reference>
<keyword evidence="1" id="KW-0472">Membrane</keyword>
<feature type="transmembrane region" description="Helical" evidence="1">
    <location>
        <begin position="272"/>
        <end position="291"/>
    </location>
</feature>
<evidence type="ECO:0000256" key="1">
    <source>
        <dbReference type="SAM" id="Phobius"/>
    </source>
</evidence>